<keyword evidence="1" id="KW-0472">Membrane</keyword>
<dbReference type="RefSeq" id="WP_307238553.1">
    <property type="nucleotide sequence ID" value="NZ_JAUSQZ010000001.1"/>
</dbReference>
<feature type="transmembrane region" description="Helical" evidence="1">
    <location>
        <begin position="12"/>
        <end position="35"/>
    </location>
</feature>
<sequence length="232" mass="24210">MNRVVNAARIHLIGAQFVWVPWAVMASALVLNLLIFGTIEAKGGVDDDPSTGGLFSLYAVVMVGFVQAMNKQLSFALGFGLTRGVYLLGCAVFAIGLSFASAVVLYALYGIERATGGWGIDLDFFGVYGLGGGNPVLAVLMYAAPMAALITAGTLFGGINSRWGTFGIYVAGLVGLVIAGAFAVAVTYAEAWTRIGHWFAGQPDAALFGGYPWLVAIVLGGATFAIVRRVND</sequence>
<feature type="transmembrane region" description="Helical" evidence="1">
    <location>
        <begin position="166"/>
        <end position="188"/>
    </location>
</feature>
<reference evidence="2 3" key="1">
    <citation type="submission" date="2023-07" db="EMBL/GenBank/DDBJ databases">
        <title>Sequencing the genomes of 1000 actinobacteria strains.</title>
        <authorList>
            <person name="Klenk H.-P."/>
        </authorList>
    </citation>
    <scope>NUCLEOTIDE SEQUENCE [LARGE SCALE GENOMIC DNA]</scope>
    <source>
        <strain evidence="2 3">DSM 44388</strain>
    </source>
</reference>
<evidence type="ECO:0000313" key="3">
    <source>
        <dbReference type="Proteomes" id="UP001235712"/>
    </source>
</evidence>
<dbReference type="Proteomes" id="UP001235712">
    <property type="component" value="Unassembled WGS sequence"/>
</dbReference>
<evidence type="ECO:0008006" key="4">
    <source>
        <dbReference type="Google" id="ProtNLM"/>
    </source>
</evidence>
<evidence type="ECO:0000313" key="2">
    <source>
        <dbReference type="EMBL" id="MDP9825109.1"/>
    </source>
</evidence>
<organism evidence="2 3">
    <name type="scientific">Kineosporia succinea</name>
    <dbReference type="NCBI Taxonomy" id="84632"/>
    <lineage>
        <taxon>Bacteria</taxon>
        <taxon>Bacillati</taxon>
        <taxon>Actinomycetota</taxon>
        <taxon>Actinomycetes</taxon>
        <taxon>Kineosporiales</taxon>
        <taxon>Kineosporiaceae</taxon>
        <taxon>Kineosporia</taxon>
    </lineage>
</organism>
<gene>
    <name evidence="2" type="ORF">J2S57_000858</name>
</gene>
<evidence type="ECO:0000256" key="1">
    <source>
        <dbReference type="SAM" id="Phobius"/>
    </source>
</evidence>
<protein>
    <recommendedName>
        <fullName evidence="4">ABC transporter permease</fullName>
    </recommendedName>
</protein>
<comment type="caution">
    <text evidence="2">The sequence shown here is derived from an EMBL/GenBank/DDBJ whole genome shotgun (WGS) entry which is preliminary data.</text>
</comment>
<proteinExistence type="predicted"/>
<feature type="transmembrane region" description="Helical" evidence="1">
    <location>
        <begin position="85"/>
        <end position="109"/>
    </location>
</feature>
<feature type="transmembrane region" description="Helical" evidence="1">
    <location>
        <begin position="55"/>
        <end position="73"/>
    </location>
</feature>
<dbReference type="EMBL" id="JAUSQZ010000001">
    <property type="protein sequence ID" value="MDP9825109.1"/>
    <property type="molecule type" value="Genomic_DNA"/>
</dbReference>
<name>A0ABT9NXF5_9ACTN</name>
<feature type="transmembrane region" description="Helical" evidence="1">
    <location>
        <begin position="208"/>
        <end position="227"/>
    </location>
</feature>
<feature type="transmembrane region" description="Helical" evidence="1">
    <location>
        <begin position="136"/>
        <end position="159"/>
    </location>
</feature>
<keyword evidence="1" id="KW-1133">Transmembrane helix</keyword>
<keyword evidence="3" id="KW-1185">Reference proteome</keyword>
<keyword evidence="1" id="KW-0812">Transmembrane</keyword>
<accession>A0ABT9NXF5</accession>